<keyword evidence="3" id="KW-1185">Reference proteome</keyword>
<evidence type="ECO:0000313" key="3">
    <source>
        <dbReference type="Proteomes" id="UP000286990"/>
    </source>
</evidence>
<dbReference type="EMBL" id="QUSX01000002">
    <property type="protein sequence ID" value="RRQ48117.1"/>
    <property type="molecule type" value="Genomic_DNA"/>
</dbReference>
<keyword evidence="1" id="KW-0472">Membrane</keyword>
<comment type="caution">
    <text evidence="2">The sequence shown here is derived from an EMBL/GenBank/DDBJ whole genome shotgun (WGS) entry which is preliminary data.</text>
</comment>
<sequence>MSEYLAYIKYEGELVKDGYLDARKSAEILIGIDEVIRFFLFQEHKNSSKLDIEIPIRVEKGSWMALIPPDFSSWILAALGGLVTAYGATALNTIAKNDFKNVTSKDIAKKIVKGIKWTIEIIKHLKKKKVKQFPDAKIKLEQGIQMVGITNENGDILYVPLEYLELYTKVPEKLLDKLTKQIEEERELEIDFSNENKGDKDDTGSPAKITYGQKSLFYEDKDEDDILFPELKHGTYIELQGHLTRGNEKTNTLGFEYENHILTCIPYEGSIRSEKQTLFSNCTIKGYVDRLSKDGTFKEKRPIIRYLEIENNDEEKPNLFG</sequence>
<evidence type="ECO:0000256" key="1">
    <source>
        <dbReference type="SAM" id="Phobius"/>
    </source>
</evidence>
<feature type="transmembrane region" description="Helical" evidence="1">
    <location>
        <begin position="71"/>
        <end position="95"/>
    </location>
</feature>
<keyword evidence="1" id="KW-1133">Transmembrane helix</keyword>
<reference evidence="3" key="1">
    <citation type="submission" date="2018-08" db="EMBL/GenBank/DDBJ databases">
        <authorList>
            <person name="Khan S.A."/>
            <person name="J S.E."/>
        </authorList>
    </citation>
    <scope>NUCLEOTIDE SEQUENCE [LARGE SCALE GENOMIC DNA]</scope>
    <source>
        <strain evidence="3">PoM-212</strain>
    </source>
</reference>
<proteinExistence type="predicted"/>
<name>A0A426RGH7_9FLAO</name>
<evidence type="ECO:0000313" key="2">
    <source>
        <dbReference type="EMBL" id="RRQ48117.1"/>
    </source>
</evidence>
<protein>
    <submittedName>
        <fullName evidence="2">Uncharacterized protein</fullName>
    </submittedName>
</protein>
<organism evidence="2 3">
    <name type="scientific">Maribacter algicola</name>
    <dbReference type="NCBI Taxonomy" id="2498892"/>
    <lineage>
        <taxon>Bacteria</taxon>
        <taxon>Pseudomonadati</taxon>
        <taxon>Bacteroidota</taxon>
        <taxon>Flavobacteriia</taxon>
        <taxon>Flavobacteriales</taxon>
        <taxon>Flavobacteriaceae</taxon>
        <taxon>Maribacter</taxon>
    </lineage>
</organism>
<dbReference type="Proteomes" id="UP000286990">
    <property type="component" value="Unassembled WGS sequence"/>
</dbReference>
<dbReference type="AlphaFoldDB" id="A0A426RGH7"/>
<gene>
    <name evidence="2" type="ORF">DZC72_10335</name>
</gene>
<keyword evidence="1" id="KW-0812">Transmembrane</keyword>
<accession>A0A426RGH7</accession>
<dbReference type="OrthoDB" id="892099at2"/>
<reference evidence="3" key="2">
    <citation type="submission" date="2018-12" db="EMBL/GenBank/DDBJ databases">
        <title>Maribacter lutimaris sp. nov., isolated from marine sediment.</title>
        <authorList>
            <person name="Kim K.K."/>
        </authorList>
    </citation>
    <scope>NUCLEOTIDE SEQUENCE [LARGE SCALE GENOMIC DNA]</scope>
    <source>
        <strain evidence="3">PoM-212</strain>
    </source>
</reference>
<dbReference type="RefSeq" id="WP_125222839.1">
    <property type="nucleotide sequence ID" value="NZ_QUSX01000002.1"/>
</dbReference>